<reference evidence="4" key="1">
    <citation type="submission" date="2020-07" db="EMBL/GenBank/DDBJ databases">
        <title>Metabolic diversity and evolutionary history of the archaeal phylum ###Micrarchaeota### uncovered from a freshwater lake metagenome.</title>
        <authorList>
            <person name="Kadnikov V.V."/>
            <person name="Savvichev A.S."/>
            <person name="Mardanov A.V."/>
            <person name="Beletsky A.V."/>
            <person name="Chupakov A.V."/>
            <person name="Kokryatskaya N.M."/>
            <person name="Pimenov N.V."/>
            <person name="Ravin N.V."/>
        </authorList>
    </citation>
    <scope>NUCLEOTIDE SEQUENCE [LARGE SCALE GENOMIC DNA]</scope>
</reference>
<dbReference type="Gene3D" id="3.30.450.380">
    <property type="match status" value="1"/>
</dbReference>
<protein>
    <submittedName>
        <fullName evidence="3">Type IV secretory pathway ATPase VirB11</fullName>
    </submittedName>
</protein>
<dbReference type="InterPro" id="IPR027417">
    <property type="entry name" value="P-loop_NTPase"/>
</dbReference>
<evidence type="ECO:0000259" key="2">
    <source>
        <dbReference type="Pfam" id="PF00437"/>
    </source>
</evidence>
<evidence type="ECO:0000256" key="1">
    <source>
        <dbReference type="ARBA" id="ARBA00006611"/>
    </source>
</evidence>
<dbReference type="InterPro" id="IPR050921">
    <property type="entry name" value="T4SS_GSP_E_ATPase"/>
</dbReference>
<feature type="domain" description="Bacterial type II secretion system protein E" evidence="2">
    <location>
        <begin position="166"/>
        <end position="371"/>
    </location>
</feature>
<evidence type="ECO:0000313" key="3">
    <source>
        <dbReference type="EMBL" id="QLJ52839.1"/>
    </source>
</evidence>
<dbReference type="EMBL" id="CP058998">
    <property type="protein sequence ID" value="QLJ52839.1"/>
    <property type="molecule type" value="Genomic_DNA"/>
</dbReference>
<dbReference type="Gene3D" id="3.40.50.300">
    <property type="entry name" value="P-loop containing nucleotide triphosphate hydrolases"/>
    <property type="match status" value="1"/>
</dbReference>
<dbReference type="InterPro" id="IPR001482">
    <property type="entry name" value="T2SS/T4SS_dom"/>
</dbReference>
<dbReference type="GO" id="GO:0016887">
    <property type="term" value="F:ATP hydrolysis activity"/>
    <property type="evidence" value="ECO:0007669"/>
    <property type="project" value="InterPro"/>
</dbReference>
<dbReference type="PANTHER" id="PTHR30486">
    <property type="entry name" value="TWITCHING MOTILITY PROTEIN PILT"/>
    <property type="match status" value="1"/>
</dbReference>
<dbReference type="SUPFAM" id="SSF52540">
    <property type="entry name" value="P-loop containing nucleoside triphosphate hydrolases"/>
    <property type="match status" value="1"/>
</dbReference>
<proteinExistence type="inferred from homology"/>
<evidence type="ECO:0000313" key="4">
    <source>
        <dbReference type="Proteomes" id="UP000510821"/>
    </source>
</evidence>
<accession>A0A7D6BC58</accession>
<gene>
    <name evidence="3" type="ORF">Sv326_0664</name>
</gene>
<dbReference type="Pfam" id="PF00437">
    <property type="entry name" value="T2SSE"/>
    <property type="match status" value="1"/>
</dbReference>
<dbReference type="KEGG" id="flt:Sv326_0664"/>
<dbReference type="AlphaFoldDB" id="A0A7D6BC58"/>
<organism evidence="3 4">
    <name type="scientific">Fermentimicrarchaeum limneticum</name>
    <dbReference type="NCBI Taxonomy" id="2795018"/>
    <lineage>
        <taxon>Archaea</taxon>
        <taxon>Candidatus Micrarchaeota</taxon>
        <taxon>Candidatus Fermentimicrarchaeales</taxon>
        <taxon>Candidatus Fermentimicrarchaeaceae</taxon>
        <taxon>Candidatus Fermentimicrarchaeum</taxon>
    </lineage>
</organism>
<sequence length="489" mass="55151">MAGDIPVSVRIWQLKKDFVPRYDIGVRGLGEGTRIVLNTLRGELITDVKLDADELMNPKLIEQVKSKFEDKALKLIDKHFLSLSDDAKKLLAAYLVQNMLGLGDLETPIHDENLEEIVVNGATEPVWVFHKKHGWCKTNLILKDEETVYEYAASIGRRVGRQITVLSPLMDATLMDGSRVNATLHPISVCGNTITIRKFSKNPWTITAMLERNSLSPESAALTWLCMQNELSLLVSGGTASGKTSFLNAISCFFPATHRIITIEDTSELTLPKHMQWVPMLTRQPNPEGKGEVTMLDLLVNALRQRPDRLLVGEIRRQREAEVLFEAMHTGHSVYATVHADNAGDTITRLINPPINIPKSMLDALSGVIVQFRHRRLGIRRMLEFAEILRGGDINVIARWDLKTDSIKEINELSVLADTLSLYAGMTRKEIVDDIAEKTKVLKWMLKNHIRDVDNVGLVIARYYRTPAEMMEIVNRDEPWSEELGIYGK</sequence>
<comment type="similarity">
    <text evidence="1">Belongs to the GSP E family.</text>
</comment>
<dbReference type="PANTHER" id="PTHR30486:SF15">
    <property type="entry name" value="TYPE II_IV SECRETION SYSTEM ATPASE"/>
    <property type="match status" value="1"/>
</dbReference>
<dbReference type="Proteomes" id="UP000510821">
    <property type="component" value="Chromosome"/>
</dbReference>
<dbReference type="CDD" id="cd01130">
    <property type="entry name" value="VirB11-like_ATPase"/>
    <property type="match status" value="1"/>
</dbReference>
<name>A0A7D6BC58_FERL1</name>